<gene>
    <name evidence="1" type="ORF">FYJ27_08515</name>
</gene>
<dbReference type="OrthoDB" id="9895277at2"/>
<dbReference type="AlphaFoldDB" id="A0A844FIG5"/>
<reference evidence="1 2" key="1">
    <citation type="submission" date="2019-08" db="EMBL/GenBank/DDBJ databases">
        <title>In-depth cultivation of the pig gut microbiome towards novel bacterial diversity and tailored functional studies.</title>
        <authorList>
            <person name="Wylensek D."/>
            <person name="Hitch T.C.A."/>
            <person name="Clavel T."/>
        </authorList>
    </citation>
    <scope>NUCLEOTIDE SEQUENCE [LARGE SCALE GENOMIC DNA]</scope>
    <source>
        <strain evidence="1 2">Med78-601-WT-4W-RMD-3</strain>
    </source>
</reference>
<organism evidence="1 2">
    <name type="scientific">Anaerosalibacter bizertensis</name>
    <dbReference type="NCBI Taxonomy" id="932217"/>
    <lineage>
        <taxon>Bacteria</taxon>
        <taxon>Bacillati</taxon>
        <taxon>Bacillota</taxon>
        <taxon>Tissierellia</taxon>
        <taxon>Tissierellales</taxon>
        <taxon>Sporanaerobacteraceae</taxon>
        <taxon>Anaerosalibacter</taxon>
    </lineage>
</organism>
<accession>A0A844FIG5</accession>
<comment type="caution">
    <text evidence="1">The sequence shown here is derived from an EMBL/GenBank/DDBJ whole genome shotgun (WGS) entry which is preliminary data.</text>
</comment>
<dbReference type="Proteomes" id="UP000462760">
    <property type="component" value="Unassembled WGS sequence"/>
</dbReference>
<protein>
    <submittedName>
        <fullName evidence="1">Uncharacterized protein</fullName>
    </submittedName>
</protein>
<evidence type="ECO:0000313" key="2">
    <source>
        <dbReference type="Proteomes" id="UP000462760"/>
    </source>
</evidence>
<proteinExistence type="predicted"/>
<evidence type="ECO:0000313" key="1">
    <source>
        <dbReference type="EMBL" id="MSS43769.1"/>
    </source>
</evidence>
<name>A0A844FIG5_9FIRM</name>
<sequence>MLKINNYMENEKPHWILETDDAVIKVALEEKLKEMIERNERIIASDFETDIEYKRKLAEEVKRYKEYLIELSR</sequence>
<dbReference type="EMBL" id="VULR01000011">
    <property type="protein sequence ID" value="MSS43769.1"/>
    <property type="molecule type" value="Genomic_DNA"/>
</dbReference>
<dbReference type="RefSeq" id="WP_154484448.1">
    <property type="nucleotide sequence ID" value="NZ_VULR01000011.1"/>
</dbReference>